<sequence length="84" mass="9169">MLGGMYQETLPALEISLPELTTEALEGFLSDSWQARALQLLCQYFIAFETDVVLRYEVAQEAPAFVLADPNGEAPVLGYTTAGL</sequence>
<dbReference type="KEGG" id="hcu:MUN79_13525"/>
<dbReference type="Proteomes" id="UP000831796">
    <property type="component" value="Chromosome"/>
</dbReference>
<organism evidence="1 2">
    <name type="scientific">Hymenobacter cellulosilyticus</name>
    <dbReference type="NCBI Taxonomy" id="2932248"/>
    <lineage>
        <taxon>Bacteria</taxon>
        <taxon>Pseudomonadati</taxon>
        <taxon>Bacteroidota</taxon>
        <taxon>Cytophagia</taxon>
        <taxon>Cytophagales</taxon>
        <taxon>Hymenobacteraceae</taxon>
        <taxon>Hymenobacter</taxon>
    </lineage>
</organism>
<reference evidence="1" key="1">
    <citation type="submission" date="2022-04" db="EMBL/GenBank/DDBJ databases">
        <title>Hymenobacter sp. isolated from the air.</title>
        <authorList>
            <person name="Won M."/>
            <person name="Lee C.-M."/>
            <person name="Woen H.-Y."/>
            <person name="Kwon S.-W."/>
        </authorList>
    </citation>
    <scope>NUCLEOTIDE SEQUENCE</scope>
    <source>
        <strain evidence="1">5116S-3</strain>
    </source>
</reference>
<gene>
    <name evidence="1" type="ORF">MUN79_13525</name>
</gene>
<accession>A0A8T9QEE4</accession>
<dbReference type="AlphaFoldDB" id="A0A8T9QEE4"/>
<evidence type="ECO:0000313" key="1">
    <source>
        <dbReference type="EMBL" id="UOQ74791.1"/>
    </source>
</evidence>
<protein>
    <submittedName>
        <fullName evidence="1">Uncharacterized protein</fullName>
    </submittedName>
</protein>
<evidence type="ECO:0000313" key="2">
    <source>
        <dbReference type="Proteomes" id="UP000831796"/>
    </source>
</evidence>
<proteinExistence type="predicted"/>
<keyword evidence="2" id="KW-1185">Reference proteome</keyword>
<dbReference type="EMBL" id="CP095046">
    <property type="protein sequence ID" value="UOQ74791.1"/>
    <property type="molecule type" value="Genomic_DNA"/>
</dbReference>
<name>A0A8T9QEE4_9BACT</name>